<dbReference type="GO" id="GO:0004252">
    <property type="term" value="F:serine-type endopeptidase activity"/>
    <property type="evidence" value="ECO:0007669"/>
    <property type="project" value="InterPro"/>
</dbReference>
<dbReference type="Gene3D" id="2.40.10.10">
    <property type="entry name" value="Trypsin-like serine proteases"/>
    <property type="match status" value="2"/>
</dbReference>
<comment type="caution">
    <text evidence="4">The sequence shown here is derived from an EMBL/GenBank/DDBJ whole genome shotgun (WGS) entry which is preliminary data.</text>
</comment>
<dbReference type="Proteomes" id="UP000256661">
    <property type="component" value="Unassembled WGS sequence"/>
</dbReference>
<reference evidence="4 5" key="1">
    <citation type="submission" date="2018-08" db="EMBL/GenBank/DDBJ databases">
        <title>Sequencing the genomes of 1000 actinobacteria strains.</title>
        <authorList>
            <person name="Klenk H.-P."/>
        </authorList>
    </citation>
    <scope>NUCLEOTIDE SEQUENCE [LARGE SCALE GENOMIC DNA]</scope>
    <source>
        <strain evidence="4 5">DSM 43927</strain>
    </source>
</reference>
<comment type="similarity">
    <text evidence="1">Belongs to the peptidase S1C family.</text>
</comment>
<protein>
    <submittedName>
        <fullName evidence="4">Trypsin-like peptidase</fullName>
    </submittedName>
</protein>
<dbReference type="EMBL" id="QTTT01000001">
    <property type="protein sequence ID" value="REE96611.1"/>
    <property type="molecule type" value="Genomic_DNA"/>
</dbReference>
<dbReference type="PANTHER" id="PTHR43343">
    <property type="entry name" value="PEPTIDASE S12"/>
    <property type="match status" value="1"/>
</dbReference>
<dbReference type="AlphaFoldDB" id="A0A3D9SYB8"/>
<dbReference type="RefSeq" id="WP_245974218.1">
    <property type="nucleotide sequence ID" value="NZ_QTTT01000001.1"/>
</dbReference>
<evidence type="ECO:0000313" key="4">
    <source>
        <dbReference type="EMBL" id="REE96611.1"/>
    </source>
</evidence>
<sequence length="255" mass="24263">MLALGAGGVGAAGAVALSNDAPSSTGTTGAAPVAAGKGATAQIAAAVRPSVVSISARTNAGSSGGSGVVLRPDGTIITNAHVVNGADQVQVKFSDGKTATADVLGVDTAHDIAVIKAAGVSGLKAASIGDSSALAVGDPVLAMGSPLGLDGSVTAGIVSALGRTLEEKAPNDQGLPPGFGQGVRQQQSTIQNAIQTDAAINPGNSGGALVNTSGQLVGINTAIATTGQGNGNIGVGFAIPIRDAMKSANQIIAAS</sequence>
<dbReference type="InterPro" id="IPR009003">
    <property type="entry name" value="Peptidase_S1_PA"/>
</dbReference>
<evidence type="ECO:0000256" key="3">
    <source>
        <dbReference type="ARBA" id="ARBA00022801"/>
    </source>
</evidence>
<name>A0A3D9SYB8_9ACTN</name>
<dbReference type="PANTHER" id="PTHR43343:SF3">
    <property type="entry name" value="PROTEASE DO-LIKE 8, CHLOROPLASTIC"/>
    <property type="match status" value="1"/>
</dbReference>
<dbReference type="InterPro" id="IPR043504">
    <property type="entry name" value="Peptidase_S1_PA_chymotrypsin"/>
</dbReference>
<dbReference type="InterPro" id="IPR001940">
    <property type="entry name" value="Peptidase_S1C"/>
</dbReference>
<accession>A0A3D9SYB8</accession>
<evidence type="ECO:0000256" key="2">
    <source>
        <dbReference type="ARBA" id="ARBA00022670"/>
    </source>
</evidence>
<evidence type="ECO:0000313" key="5">
    <source>
        <dbReference type="Proteomes" id="UP000256661"/>
    </source>
</evidence>
<keyword evidence="3" id="KW-0378">Hydrolase</keyword>
<keyword evidence="5" id="KW-1185">Reference proteome</keyword>
<evidence type="ECO:0000256" key="1">
    <source>
        <dbReference type="ARBA" id="ARBA00010541"/>
    </source>
</evidence>
<organism evidence="4 5">
    <name type="scientific">Thermomonospora umbrina</name>
    <dbReference type="NCBI Taxonomy" id="111806"/>
    <lineage>
        <taxon>Bacteria</taxon>
        <taxon>Bacillati</taxon>
        <taxon>Actinomycetota</taxon>
        <taxon>Actinomycetes</taxon>
        <taxon>Streptosporangiales</taxon>
        <taxon>Thermomonosporaceae</taxon>
        <taxon>Thermomonospora</taxon>
    </lineage>
</organism>
<dbReference type="PRINTS" id="PR00834">
    <property type="entry name" value="PROTEASES2C"/>
</dbReference>
<dbReference type="SUPFAM" id="SSF50494">
    <property type="entry name" value="Trypsin-like serine proteases"/>
    <property type="match status" value="1"/>
</dbReference>
<dbReference type="Pfam" id="PF13365">
    <property type="entry name" value="Trypsin_2"/>
    <property type="match status" value="1"/>
</dbReference>
<dbReference type="GO" id="GO:0006508">
    <property type="term" value="P:proteolysis"/>
    <property type="evidence" value="ECO:0007669"/>
    <property type="project" value="UniProtKB-KW"/>
</dbReference>
<dbReference type="InterPro" id="IPR051201">
    <property type="entry name" value="Chloro_Bact_Ser_Proteases"/>
</dbReference>
<gene>
    <name evidence="4" type="ORF">DFJ69_2050</name>
</gene>
<proteinExistence type="inferred from homology"/>
<keyword evidence="2" id="KW-0645">Protease</keyword>